<name>A0A1R3WW43_9RHOB</name>
<dbReference type="InterPro" id="IPR029021">
    <property type="entry name" value="Prot-tyrosine_phosphatase-like"/>
</dbReference>
<dbReference type="Gene3D" id="3.90.190.10">
    <property type="entry name" value="Protein tyrosine phosphatase superfamily"/>
    <property type="match status" value="1"/>
</dbReference>
<dbReference type="AlphaFoldDB" id="A0A1R3WW43"/>
<feature type="domain" description="Beta-lactamase hydrolase-like protein phosphatase-like" evidence="1">
    <location>
        <begin position="2"/>
        <end position="110"/>
    </location>
</feature>
<evidence type="ECO:0000313" key="3">
    <source>
        <dbReference type="Proteomes" id="UP000192455"/>
    </source>
</evidence>
<keyword evidence="3" id="KW-1185">Reference proteome</keyword>
<dbReference type="GO" id="GO:0016787">
    <property type="term" value="F:hydrolase activity"/>
    <property type="evidence" value="ECO:0007669"/>
    <property type="project" value="InterPro"/>
</dbReference>
<proteinExistence type="predicted"/>
<reference evidence="2 3" key="1">
    <citation type="submission" date="2017-01" db="EMBL/GenBank/DDBJ databases">
        <authorList>
            <person name="Mah S.A."/>
            <person name="Swanson W.J."/>
            <person name="Moy G.W."/>
            <person name="Vacquier V.D."/>
        </authorList>
    </citation>
    <scope>NUCLEOTIDE SEQUENCE [LARGE SCALE GENOMIC DNA]</scope>
    <source>
        <strain evidence="2 3">DSM 21219</strain>
    </source>
</reference>
<dbReference type="NCBIfam" id="TIGR01244">
    <property type="entry name" value="TIGR01244 family sulfur transferase"/>
    <property type="match status" value="1"/>
</dbReference>
<dbReference type="OrthoDB" id="9805710at2"/>
<gene>
    <name evidence="2" type="ORF">SAMN05421849_1745</name>
</gene>
<sequence>MDIRQITPRYHVAPQITPDDLPGIAAAGFGTVICNRPDSEVPPEIRAADIQAAAEKAGLAFERLELTRDTMTPDNIARQNRIIEAAPGPVLAYCATGTRCTMIWALGQAGHMPVDEILATALRGGYDLGFLRPVLEQLAR</sequence>
<dbReference type="InterPro" id="IPR005939">
    <property type="entry name" value="BLH_phosphatase-like"/>
</dbReference>
<dbReference type="Proteomes" id="UP000192455">
    <property type="component" value="Unassembled WGS sequence"/>
</dbReference>
<dbReference type="STRING" id="515897.SAMN05421849_1745"/>
<dbReference type="RefSeq" id="WP_076649489.1">
    <property type="nucleotide sequence ID" value="NZ_FTPS01000001.1"/>
</dbReference>
<dbReference type="EMBL" id="FTPS01000001">
    <property type="protein sequence ID" value="SIT82633.1"/>
    <property type="molecule type" value="Genomic_DNA"/>
</dbReference>
<accession>A0A1R3WW43</accession>
<evidence type="ECO:0000259" key="1">
    <source>
        <dbReference type="Pfam" id="PF04273"/>
    </source>
</evidence>
<evidence type="ECO:0000313" key="2">
    <source>
        <dbReference type="EMBL" id="SIT82633.1"/>
    </source>
</evidence>
<dbReference type="Pfam" id="PF04273">
    <property type="entry name" value="BLH_phosphatase"/>
    <property type="match status" value="1"/>
</dbReference>
<protein>
    <submittedName>
        <fullName evidence="2">TIGR01244 family protein</fullName>
    </submittedName>
</protein>
<organism evidence="2 3">
    <name type="scientific">Pontibaca methylaminivorans</name>
    <dbReference type="NCBI Taxonomy" id="515897"/>
    <lineage>
        <taxon>Bacteria</taxon>
        <taxon>Pseudomonadati</taxon>
        <taxon>Pseudomonadota</taxon>
        <taxon>Alphaproteobacteria</taxon>
        <taxon>Rhodobacterales</taxon>
        <taxon>Roseobacteraceae</taxon>
        <taxon>Pontibaca</taxon>
    </lineage>
</organism>
<dbReference type="CDD" id="cd14503">
    <property type="entry name" value="PTP-bact"/>
    <property type="match status" value="1"/>
</dbReference>
<dbReference type="SUPFAM" id="SSF52799">
    <property type="entry name" value="(Phosphotyrosine protein) phosphatases II"/>
    <property type="match status" value="1"/>
</dbReference>